<dbReference type="SMART" id="SM00916">
    <property type="entry name" value="L51_S25_CI-B8"/>
    <property type="match status" value="1"/>
</dbReference>
<dbReference type="InterPro" id="IPR036249">
    <property type="entry name" value="Thioredoxin-like_sf"/>
</dbReference>
<dbReference type="PANTHER" id="PTHR13274">
    <property type="entry name" value="MITOCHONDRIAL RIBOSOMAL PROTEIN S25"/>
    <property type="match status" value="1"/>
</dbReference>
<name>A0AAV6V7J7_9ARAC</name>
<evidence type="ECO:0000256" key="2">
    <source>
        <dbReference type="ARBA" id="ARBA00008046"/>
    </source>
</evidence>
<evidence type="ECO:0000256" key="7">
    <source>
        <dbReference type="ARBA" id="ARBA00035369"/>
    </source>
</evidence>
<gene>
    <name evidence="9" type="ORF">JTE90_019820</name>
</gene>
<dbReference type="GO" id="GO:0003735">
    <property type="term" value="F:structural constituent of ribosome"/>
    <property type="evidence" value="ECO:0007669"/>
    <property type="project" value="InterPro"/>
</dbReference>
<evidence type="ECO:0000256" key="6">
    <source>
        <dbReference type="ARBA" id="ARBA00035139"/>
    </source>
</evidence>
<protein>
    <recommendedName>
        <fullName evidence="6">Small ribosomal subunit protein mS25</fullName>
    </recommendedName>
    <alternativeName>
        <fullName evidence="7">28S ribosomal protein S25, mitochondrial</fullName>
    </alternativeName>
</protein>
<evidence type="ECO:0000313" key="9">
    <source>
        <dbReference type="EMBL" id="KAG8191885.1"/>
    </source>
</evidence>
<dbReference type="GO" id="GO:0005739">
    <property type="term" value="C:mitochondrion"/>
    <property type="evidence" value="ECO:0007669"/>
    <property type="project" value="UniProtKB-SubCell"/>
</dbReference>
<evidence type="ECO:0000256" key="4">
    <source>
        <dbReference type="ARBA" id="ARBA00023128"/>
    </source>
</evidence>
<keyword evidence="3" id="KW-0689">Ribosomal protein</keyword>
<dbReference type="Gene3D" id="3.40.30.10">
    <property type="entry name" value="Glutaredoxin"/>
    <property type="match status" value="1"/>
</dbReference>
<dbReference type="GO" id="GO:0005840">
    <property type="term" value="C:ribosome"/>
    <property type="evidence" value="ECO:0007669"/>
    <property type="project" value="UniProtKB-KW"/>
</dbReference>
<dbReference type="AlphaFoldDB" id="A0AAV6V7J7"/>
<evidence type="ECO:0000256" key="1">
    <source>
        <dbReference type="ARBA" id="ARBA00004173"/>
    </source>
</evidence>
<evidence type="ECO:0000313" key="10">
    <source>
        <dbReference type="Proteomes" id="UP000827092"/>
    </source>
</evidence>
<proteinExistence type="inferred from homology"/>
<accession>A0AAV6V7J7</accession>
<dbReference type="Proteomes" id="UP000827092">
    <property type="component" value="Unassembled WGS sequence"/>
</dbReference>
<reference evidence="9 10" key="1">
    <citation type="journal article" date="2022" name="Nat. Ecol. Evol.">
        <title>A masculinizing supergene underlies an exaggerated male reproductive morph in a spider.</title>
        <authorList>
            <person name="Hendrickx F."/>
            <person name="De Corte Z."/>
            <person name="Sonet G."/>
            <person name="Van Belleghem S.M."/>
            <person name="Kostlbacher S."/>
            <person name="Vangestel C."/>
        </authorList>
    </citation>
    <scope>NUCLEOTIDE SEQUENCE [LARGE SCALE GENOMIC DNA]</scope>
    <source>
        <strain evidence="9">W744_W776</strain>
    </source>
</reference>
<dbReference type="PANTHER" id="PTHR13274:SF2">
    <property type="entry name" value="SMALL RIBOSOMAL SUBUNIT PROTEIN MS25"/>
    <property type="match status" value="1"/>
</dbReference>
<dbReference type="InterPro" id="IPR007741">
    <property type="entry name" value="Ribosomal_mL43/mS25/NADH_DH"/>
</dbReference>
<dbReference type="EMBL" id="JAFNEN010000150">
    <property type="protein sequence ID" value="KAG8191885.1"/>
    <property type="molecule type" value="Genomic_DNA"/>
</dbReference>
<keyword evidence="4" id="KW-0496">Mitochondrion</keyword>
<comment type="caution">
    <text evidence="9">The sequence shown here is derived from an EMBL/GenBank/DDBJ whole genome shotgun (WGS) entry which is preliminary data.</text>
</comment>
<evidence type="ECO:0000256" key="5">
    <source>
        <dbReference type="ARBA" id="ARBA00023274"/>
    </source>
</evidence>
<comment type="subcellular location">
    <subcellularLocation>
        <location evidence="1">Mitochondrion</location>
    </subcellularLocation>
</comment>
<dbReference type="InterPro" id="IPR040049">
    <property type="entry name" value="Ribosomal_mS25/mL61"/>
</dbReference>
<organism evidence="9 10">
    <name type="scientific">Oedothorax gibbosus</name>
    <dbReference type="NCBI Taxonomy" id="931172"/>
    <lineage>
        <taxon>Eukaryota</taxon>
        <taxon>Metazoa</taxon>
        <taxon>Ecdysozoa</taxon>
        <taxon>Arthropoda</taxon>
        <taxon>Chelicerata</taxon>
        <taxon>Arachnida</taxon>
        <taxon>Araneae</taxon>
        <taxon>Araneomorphae</taxon>
        <taxon>Entelegynae</taxon>
        <taxon>Araneoidea</taxon>
        <taxon>Linyphiidae</taxon>
        <taxon>Erigoninae</taxon>
        <taxon>Oedothorax</taxon>
    </lineage>
</organism>
<evidence type="ECO:0000256" key="3">
    <source>
        <dbReference type="ARBA" id="ARBA00022980"/>
    </source>
</evidence>
<comment type="similarity">
    <text evidence="2">Belongs to the mitochondrion-specific ribosomal protein mS25 family.</text>
</comment>
<dbReference type="SUPFAM" id="SSF52833">
    <property type="entry name" value="Thioredoxin-like"/>
    <property type="match status" value="1"/>
</dbReference>
<sequence length="178" mass="20783">MPYLLGKDAIRRTIPYLKKGKLIFRNNVKVVSIHFNDNEKYKEFNKGASDFVYWHLGQVQYKNPDVQVLWKANQFPTPFIRCWLDTGEDVLMDVFNKSSEQIMSHLAKTLGQPDVQESEQIQEKLDNLCKFGAGRLRHCLCEIPGQVPCSQLVPIPHNMRGKYFKENDCYPPKGSWRY</sequence>
<dbReference type="Pfam" id="PF05047">
    <property type="entry name" value="L51_S25_CI-B8"/>
    <property type="match status" value="1"/>
</dbReference>
<dbReference type="GO" id="GO:1990904">
    <property type="term" value="C:ribonucleoprotein complex"/>
    <property type="evidence" value="ECO:0007669"/>
    <property type="project" value="UniProtKB-KW"/>
</dbReference>
<keyword evidence="10" id="KW-1185">Reference proteome</keyword>
<feature type="domain" description="Ribosomal protein/NADH dehydrogenase" evidence="8">
    <location>
        <begin position="42"/>
        <end position="113"/>
    </location>
</feature>
<keyword evidence="5" id="KW-0687">Ribonucleoprotein</keyword>
<evidence type="ECO:0000259" key="8">
    <source>
        <dbReference type="SMART" id="SM00916"/>
    </source>
</evidence>